<comment type="caution">
    <text evidence="5">The sequence shown here is derived from an EMBL/GenBank/DDBJ whole genome shotgun (WGS) entry which is preliminary data.</text>
</comment>
<dbReference type="CDD" id="cd07377">
    <property type="entry name" value="WHTH_GntR"/>
    <property type="match status" value="1"/>
</dbReference>
<evidence type="ECO:0000256" key="1">
    <source>
        <dbReference type="ARBA" id="ARBA00023015"/>
    </source>
</evidence>
<dbReference type="AlphaFoldDB" id="Z9JWU9"/>
<dbReference type="Pfam" id="PF00392">
    <property type="entry name" value="GntR"/>
    <property type="match status" value="1"/>
</dbReference>
<dbReference type="SUPFAM" id="SSF46785">
    <property type="entry name" value="Winged helix' DNA-binding domain"/>
    <property type="match status" value="1"/>
</dbReference>
<dbReference type="GO" id="GO:0003677">
    <property type="term" value="F:DNA binding"/>
    <property type="evidence" value="ECO:0007669"/>
    <property type="project" value="UniProtKB-KW"/>
</dbReference>
<dbReference type="PANTHER" id="PTHR38445">
    <property type="entry name" value="HTH-TYPE TRANSCRIPTIONAL REPRESSOR YTRA"/>
    <property type="match status" value="1"/>
</dbReference>
<sequence>MDGLVAVDRGVASPPVRQIQVCLSRAIQAGTLPPGTRLPTVRALAADLGVAVNTVAKAFRRLEEAGLVMTRGRAGTVVSPLDDVSGRIESAAREYAVLATELGLSHEDALAQVHAELRTLSAVGG</sequence>
<protein>
    <submittedName>
        <fullName evidence="5">GntR family transcriptional regulator</fullName>
    </submittedName>
</protein>
<dbReference type="STRING" id="396014.BF93_06375"/>
<dbReference type="InterPro" id="IPR000524">
    <property type="entry name" value="Tscrpt_reg_HTH_GntR"/>
</dbReference>
<dbReference type="InterPro" id="IPR036388">
    <property type="entry name" value="WH-like_DNA-bd_sf"/>
</dbReference>
<keyword evidence="2" id="KW-0238">DNA-binding</keyword>
<dbReference type="InterPro" id="IPR036390">
    <property type="entry name" value="WH_DNA-bd_sf"/>
</dbReference>
<evidence type="ECO:0000313" key="5">
    <source>
        <dbReference type="EMBL" id="EWS82654.1"/>
    </source>
</evidence>
<dbReference type="GO" id="GO:0003700">
    <property type="term" value="F:DNA-binding transcription factor activity"/>
    <property type="evidence" value="ECO:0007669"/>
    <property type="project" value="InterPro"/>
</dbReference>
<accession>Z9JWU9</accession>
<dbReference type="SMART" id="SM00345">
    <property type="entry name" value="HTH_GNTR"/>
    <property type="match status" value="1"/>
</dbReference>
<gene>
    <name evidence="5" type="ORF">BF93_06375</name>
</gene>
<evidence type="ECO:0000259" key="4">
    <source>
        <dbReference type="PROSITE" id="PS50949"/>
    </source>
</evidence>
<dbReference type="PANTHER" id="PTHR38445:SF9">
    <property type="entry name" value="HTH-TYPE TRANSCRIPTIONAL REPRESSOR YTRA"/>
    <property type="match status" value="1"/>
</dbReference>
<keyword evidence="6" id="KW-1185">Reference proteome</keyword>
<dbReference type="Gene3D" id="1.10.10.10">
    <property type="entry name" value="Winged helix-like DNA-binding domain superfamily/Winged helix DNA-binding domain"/>
    <property type="match status" value="1"/>
</dbReference>
<dbReference type="eggNOG" id="COG1725">
    <property type="taxonomic scope" value="Bacteria"/>
</dbReference>
<evidence type="ECO:0000256" key="2">
    <source>
        <dbReference type="ARBA" id="ARBA00023125"/>
    </source>
</evidence>
<dbReference type="PATRIC" id="fig|396014.3.peg.271"/>
<keyword evidence="1" id="KW-0805">Transcription regulation</keyword>
<name>Z9JWU9_9MICO</name>
<evidence type="ECO:0000313" key="6">
    <source>
        <dbReference type="Proteomes" id="UP000023067"/>
    </source>
</evidence>
<dbReference type="Proteomes" id="UP000023067">
    <property type="component" value="Unassembled WGS sequence"/>
</dbReference>
<keyword evidence="3" id="KW-0804">Transcription</keyword>
<organism evidence="5 6">
    <name type="scientific">Brachybacterium phenoliresistens</name>
    <dbReference type="NCBI Taxonomy" id="396014"/>
    <lineage>
        <taxon>Bacteria</taxon>
        <taxon>Bacillati</taxon>
        <taxon>Actinomycetota</taxon>
        <taxon>Actinomycetes</taxon>
        <taxon>Micrococcales</taxon>
        <taxon>Dermabacteraceae</taxon>
        <taxon>Brachybacterium</taxon>
    </lineage>
</organism>
<proteinExistence type="predicted"/>
<evidence type="ECO:0000256" key="3">
    <source>
        <dbReference type="ARBA" id="ARBA00023163"/>
    </source>
</evidence>
<dbReference type="HOGENOM" id="CLU_017584_10_1_11"/>
<dbReference type="EMBL" id="JDYK01000002">
    <property type="protein sequence ID" value="EWS82654.1"/>
    <property type="molecule type" value="Genomic_DNA"/>
</dbReference>
<feature type="domain" description="HTH gntR-type" evidence="4">
    <location>
        <begin position="13"/>
        <end position="81"/>
    </location>
</feature>
<reference evidence="5 6" key="1">
    <citation type="submission" date="2014-02" db="EMBL/GenBank/DDBJ databases">
        <title>Genome sequence of Brachybacterium phenoliresistens strain W13A50.</title>
        <authorList>
            <person name="Wang X."/>
        </authorList>
    </citation>
    <scope>NUCLEOTIDE SEQUENCE [LARGE SCALE GENOMIC DNA]</scope>
    <source>
        <strain evidence="5 6">W13A50</strain>
    </source>
</reference>
<dbReference type="OrthoDB" id="4307011at2"/>
<dbReference type="PROSITE" id="PS50949">
    <property type="entry name" value="HTH_GNTR"/>
    <property type="match status" value="1"/>
</dbReference>